<dbReference type="GO" id="GO:0016747">
    <property type="term" value="F:acyltransferase activity, transferring groups other than amino-acyl groups"/>
    <property type="evidence" value="ECO:0007669"/>
    <property type="project" value="InterPro"/>
</dbReference>
<gene>
    <name evidence="2" type="ORF">Xsto_01187</name>
</gene>
<dbReference type="Gene3D" id="3.40.630.30">
    <property type="match status" value="1"/>
</dbReference>
<dbReference type="Proteomes" id="UP000222366">
    <property type="component" value="Unassembled WGS sequence"/>
</dbReference>
<dbReference type="Pfam" id="PF13673">
    <property type="entry name" value="Acetyltransf_10"/>
    <property type="match status" value="1"/>
</dbReference>
<reference evidence="2 3" key="1">
    <citation type="journal article" date="2017" name="Nat. Microbiol.">
        <title>Natural product diversity associated with the nematode symbionts Photorhabdus and Xenorhabdus.</title>
        <authorList>
            <person name="Tobias N.J."/>
            <person name="Wolff H."/>
            <person name="Djahanschiri B."/>
            <person name="Grundmann F."/>
            <person name="Kronenwerth M."/>
            <person name="Shi Y.M."/>
            <person name="Simonyi S."/>
            <person name="Grun P."/>
            <person name="Shapiro-Ilan D."/>
            <person name="Pidot S.J."/>
            <person name="Stinear T.P."/>
            <person name="Ebersberger I."/>
            <person name="Bode H.B."/>
        </authorList>
    </citation>
    <scope>NUCLEOTIDE SEQUENCE [LARGE SCALE GENOMIC DNA]</scope>
    <source>
        <strain evidence="2 3">DSM 17904</strain>
    </source>
</reference>
<dbReference type="InterPro" id="IPR000182">
    <property type="entry name" value="GNAT_dom"/>
</dbReference>
<dbReference type="AlphaFoldDB" id="A0A2D0KSS6"/>
<dbReference type="PROSITE" id="PS51186">
    <property type="entry name" value="GNAT"/>
    <property type="match status" value="1"/>
</dbReference>
<dbReference type="InterPro" id="IPR016181">
    <property type="entry name" value="Acyl_CoA_acyltransferase"/>
</dbReference>
<comment type="caution">
    <text evidence="2">The sequence shown here is derived from an EMBL/GenBank/DDBJ whole genome shotgun (WGS) entry which is preliminary data.</text>
</comment>
<evidence type="ECO:0000313" key="3">
    <source>
        <dbReference type="Proteomes" id="UP000222366"/>
    </source>
</evidence>
<proteinExistence type="predicted"/>
<dbReference type="SUPFAM" id="SSF55729">
    <property type="entry name" value="Acyl-CoA N-acyltransferases (Nat)"/>
    <property type="match status" value="1"/>
</dbReference>
<feature type="domain" description="N-acetyltransferase" evidence="1">
    <location>
        <begin position="59"/>
        <end position="209"/>
    </location>
</feature>
<organism evidence="2 3">
    <name type="scientific">Xenorhabdus stockiae</name>
    <dbReference type="NCBI Taxonomy" id="351614"/>
    <lineage>
        <taxon>Bacteria</taxon>
        <taxon>Pseudomonadati</taxon>
        <taxon>Pseudomonadota</taxon>
        <taxon>Gammaproteobacteria</taxon>
        <taxon>Enterobacterales</taxon>
        <taxon>Morganellaceae</taxon>
        <taxon>Xenorhabdus</taxon>
    </lineage>
</organism>
<name>A0A2D0KSS6_9GAMM</name>
<sequence>MFRSKSFNVPHPMGLGSLTRTKSFSELWLTSIDIRWFITVREVKASDALHATRMIKNKTMLPDWKVDDSSGPISSEQQSWNARYGESLDIFVGIEENIAGYIADSKNISKLGMVFFVAYFKGVPVGVMQLSMKHKLPHIYLLATHCGIRGCGPFLVEYAVNKSQQSGKKGKLKLQPFEKAKPAYMKMGFIDKGRNLELDPAKRPDKWIWDGHSKRYTYNFI</sequence>
<dbReference type="EMBL" id="NJAJ01000009">
    <property type="protein sequence ID" value="PHM66257.1"/>
    <property type="molecule type" value="Genomic_DNA"/>
</dbReference>
<protein>
    <submittedName>
        <fullName evidence="2">N-acetyltransferase</fullName>
    </submittedName>
</protein>
<accession>A0A2D0KSS6</accession>
<evidence type="ECO:0000313" key="2">
    <source>
        <dbReference type="EMBL" id="PHM66257.1"/>
    </source>
</evidence>
<keyword evidence="3" id="KW-1185">Reference proteome</keyword>
<evidence type="ECO:0000259" key="1">
    <source>
        <dbReference type="PROSITE" id="PS51186"/>
    </source>
</evidence>
<keyword evidence="2" id="KW-0808">Transferase</keyword>